<keyword evidence="2" id="KW-1185">Reference proteome</keyword>
<organism evidence="1 2">
    <name type="scientific">Aphanomyces euteiches</name>
    <dbReference type="NCBI Taxonomy" id="100861"/>
    <lineage>
        <taxon>Eukaryota</taxon>
        <taxon>Sar</taxon>
        <taxon>Stramenopiles</taxon>
        <taxon>Oomycota</taxon>
        <taxon>Saprolegniomycetes</taxon>
        <taxon>Saprolegniales</taxon>
        <taxon>Verrucalvaceae</taxon>
        <taxon>Aphanomyces</taxon>
    </lineage>
</organism>
<gene>
    <name evidence="1" type="ORF">Ae201684_000684</name>
</gene>
<reference evidence="1 2" key="1">
    <citation type="submission" date="2019-07" db="EMBL/GenBank/DDBJ databases">
        <title>Genomics analysis of Aphanomyces spp. identifies a new class of oomycete effector associated with host adaptation.</title>
        <authorList>
            <person name="Gaulin E."/>
        </authorList>
    </citation>
    <scope>NUCLEOTIDE SEQUENCE [LARGE SCALE GENOMIC DNA]</scope>
    <source>
        <strain evidence="1 2">ATCC 201684</strain>
    </source>
</reference>
<accession>A0A6G0XXF1</accession>
<evidence type="ECO:0000313" key="2">
    <source>
        <dbReference type="Proteomes" id="UP000481153"/>
    </source>
</evidence>
<dbReference type="AlphaFoldDB" id="A0A6G0XXF1"/>
<evidence type="ECO:0000313" key="1">
    <source>
        <dbReference type="EMBL" id="KAF0745113.1"/>
    </source>
</evidence>
<comment type="caution">
    <text evidence="1">The sequence shown here is derived from an EMBL/GenBank/DDBJ whole genome shotgun (WGS) entry which is preliminary data.</text>
</comment>
<dbReference type="EMBL" id="VJMJ01000003">
    <property type="protein sequence ID" value="KAF0745113.1"/>
    <property type="molecule type" value="Genomic_DNA"/>
</dbReference>
<name>A0A6G0XXF1_9STRA</name>
<dbReference type="Proteomes" id="UP000481153">
    <property type="component" value="Unassembled WGS sequence"/>
</dbReference>
<dbReference type="VEuPathDB" id="FungiDB:AeMF1_008837"/>
<protein>
    <submittedName>
        <fullName evidence="1">Uncharacterized protein</fullName>
    </submittedName>
</protein>
<proteinExistence type="predicted"/>
<sequence length="118" mass="14233">MMSKVKATLVLPRPPTHQELLQESRRQCGAAAKDLDMVRMEWREAVEALTQVRIRMQEWKEANSYFERTHPELVRLEVERVAILERVQVANAWIEEAQQRWKQLWDDVYRRKPLMDFN</sequence>